<reference evidence="9 10" key="1">
    <citation type="journal article" date="2012" name="Eukaryot. Cell">
        <title>Draft genome sequence of Wickerhamomyces ciferrii NRRL Y-1031 F-60-10.</title>
        <authorList>
            <person name="Schneider J."/>
            <person name="Andrea H."/>
            <person name="Blom J."/>
            <person name="Jaenicke S."/>
            <person name="Ruckert C."/>
            <person name="Schorsch C."/>
            <person name="Szczepanowski R."/>
            <person name="Farwick M."/>
            <person name="Goesmann A."/>
            <person name="Puhler A."/>
            <person name="Schaffer S."/>
            <person name="Tauch A."/>
            <person name="Kohler T."/>
            <person name="Brinkrolf K."/>
        </authorList>
    </citation>
    <scope>NUCLEOTIDE SEQUENCE [LARGE SCALE GENOMIC DNA]</scope>
    <source>
        <strain evidence="10">ATCC 14091 / BCRC 22168 / CBS 111 / JCM 3599 / NBRC 0793 / NRRL Y-1031 F-60-10</strain>
    </source>
</reference>
<evidence type="ECO:0000256" key="3">
    <source>
        <dbReference type="ARBA" id="ARBA00022692"/>
    </source>
</evidence>
<dbReference type="EMBL" id="CAIF01000123">
    <property type="protein sequence ID" value="CCH44348.1"/>
    <property type="molecule type" value="Genomic_DNA"/>
</dbReference>
<name>K0KSP7_WICCF</name>
<feature type="transmembrane region" description="Helical" evidence="7">
    <location>
        <begin position="368"/>
        <end position="390"/>
    </location>
</feature>
<evidence type="ECO:0000313" key="9">
    <source>
        <dbReference type="EMBL" id="CCH44348.1"/>
    </source>
</evidence>
<dbReference type="STRING" id="1206466.K0KSP7"/>
<feature type="transmembrane region" description="Helical" evidence="7">
    <location>
        <begin position="345"/>
        <end position="362"/>
    </location>
</feature>
<dbReference type="FunCoup" id="K0KSP7">
    <property type="interactions" value="133"/>
</dbReference>
<feature type="transmembrane region" description="Helical" evidence="7">
    <location>
        <begin position="49"/>
        <end position="71"/>
    </location>
</feature>
<dbReference type="GO" id="GO:0016020">
    <property type="term" value="C:membrane"/>
    <property type="evidence" value="ECO:0007669"/>
    <property type="project" value="UniProtKB-SubCell"/>
</dbReference>
<feature type="domain" description="Major facilitator superfamily (MFS) profile" evidence="8">
    <location>
        <begin position="53"/>
        <end position="459"/>
    </location>
</feature>
<evidence type="ECO:0000259" key="8">
    <source>
        <dbReference type="PROSITE" id="PS50850"/>
    </source>
</evidence>
<dbReference type="InterPro" id="IPR011701">
    <property type="entry name" value="MFS"/>
</dbReference>
<sequence length="495" mass="56185">MSSIEKVPSSDSTLKDYDEALRFIQNKKSLDHEIISTNRKMDSKLMWKIDLYLIPIMCMIYFLQFLDKGLINYAAVMGIKKNLKGDEFSNLATIFYASYIAFEPLNAYLLQKLPLAKFLSFTIIAWGIIVSCHAACHTYASLMIVRTLLGAFEGPVAVCLISISGMYWNHNQQLRRMGWWSIQAGTGSIIGGLLSFAFQHVENASLQSWQVFFLVIGLFTFVFGIFTWFYLPDNPTNAWFLTEEEKMIVVEHVRSNQTGIENKTYKKNQIKELLFKDKHTWPMFFLTIISQICTGAIGTFSVQIIATFGFNNKISALAQMPSGAATIICILMGTYICAYYGHRTLIFISMIIPSIIGYIVLISSRDQIGNLLSIYLLSPGSCVITLIYSWNNTNTAGYTKRVGRNCMTMIAFAVGCLIGPQLFRESDYPRYIPAKITLLVTMVVSIFLVLVVALISRFENKKKDKISSKELDSLPENYEFLDMTDLQNPNFRYAF</sequence>
<comment type="similarity">
    <text evidence="6">Belongs to the major facilitator superfamily. Allantoate permease family.</text>
</comment>
<dbReference type="InterPro" id="IPR036259">
    <property type="entry name" value="MFS_trans_sf"/>
</dbReference>
<comment type="subcellular location">
    <subcellularLocation>
        <location evidence="1">Membrane</location>
        <topology evidence="1">Multi-pass membrane protein</topology>
    </subcellularLocation>
</comment>
<keyword evidence="2" id="KW-0813">Transport</keyword>
<evidence type="ECO:0000256" key="5">
    <source>
        <dbReference type="ARBA" id="ARBA00023136"/>
    </source>
</evidence>
<evidence type="ECO:0000256" key="7">
    <source>
        <dbReference type="SAM" id="Phobius"/>
    </source>
</evidence>
<proteinExistence type="inferred from homology"/>
<keyword evidence="4 7" id="KW-1133">Transmembrane helix</keyword>
<dbReference type="SUPFAM" id="SSF103473">
    <property type="entry name" value="MFS general substrate transporter"/>
    <property type="match status" value="1"/>
</dbReference>
<dbReference type="PANTHER" id="PTHR43791:SF40">
    <property type="entry name" value="THIAMINE PATHWAY TRANSPORTER THI73"/>
    <property type="match status" value="1"/>
</dbReference>
<evidence type="ECO:0000256" key="2">
    <source>
        <dbReference type="ARBA" id="ARBA00022448"/>
    </source>
</evidence>
<organism evidence="9 10">
    <name type="scientific">Wickerhamomyces ciferrii (strain ATCC 14091 / BCRC 22168 / CBS 111 / JCM 3599 / NBRC 0793 / NRRL Y-1031 F-60-10)</name>
    <name type="common">Yeast</name>
    <name type="synonym">Pichia ciferrii</name>
    <dbReference type="NCBI Taxonomy" id="1206466"/>
    <lineage>
        <taxon>Eukaryota</taxon>
        <taxon>Fungi</taxon>
        <taxon>Dikarya</taxon>
        <taxon>Ascomycota</taxon>
        <taxon>Saccharomycotina</taxon>
        <taxon>Saccharomycetes</taxon>
        <taxon>Phaffomycetales</taxon>
        <taxon>Wickerhamomycetaceae</taxon>
        <taxon>Wickerhamomyces</taxon>
    </lineage>
</organism>
<dbReference type="PANTHER" id="PTHR43791">
    <property type="entry name" value="PERMEASE-RELATED"/>
    <property type="match status" value="1"/>
</dbReference>
<feature type="transmembrane region" description="Helical" evidence="7">
    <location>
        <begin position="148"/>
        <end position="168"/>
    </location>
</feature>
<dbReference type="InterPro" id="IPR020846">
    <property type="entry name" value="MFS_dom"/>
</dbReference>
<feature type="transmembrane region" description="Helical" evidence="7">
    <location>
        <begin position="91"/>
        <end position="109"/>
    </location>
</feature>
<dbReference type="Gene3D" id="1.20.1250.20">
    <property type="entry name" value="MFS general substrate transporter like domains"/>
    <property type="match status" value="2"/>
</dbReference>
<evidence type="ECO:0000256" key="1">
    <source>
        <dbReference type="ARBA" id="ARBA00004141"/>
    </source>
</evidence>
<dbReference type="AlphaFoldDB" id="K0KSP7"/>
<feature type="transmembrane region" description="Helical" evidence="7">
    <location>
        <begin position="180"/>
        <end position="199"/>
    </location>
</feature>
<dbReference type="CDD" id="cd17327">
    <property type="entry name" value="MFS_FEN2_like"/>
    <property type="match status" value="1"/>
</dbReference>
<dbReference type="Proteomes" id="UP000009328">
    <property type="component" value="Unassembled WGS sequence"/>
</dbReference>
<dbReference type="eggNOG" id="KOG2533">
    <property type="taxonomic scope" value="Eukaryota"/>
</dbReference>
<feature type="transmembrane region" description="Helical" evidence="7">
    <location>
        <begin position="121"/>
        <end position="142"/>
    </location>
</feature>
<feature type="transmembrane region" description="Helical" evidence="7">
    <location>
        <begin position="284"/>
        <end position="310"/>
    </location>
</feature>
<accession>K0KSP7</accession>
<evidence type="ECO:0000313" key="10">
    <source>
        <dbReference type="Proteomes" id="UP000009328"/>
    </source>
</evidence>
<feature type="transmembrane region" description="Helical" evidence="7">
    <location>
        <begin position="211"/>
        <end position="231"/>
    </location>
</feature>
<dbReference type="GO" id="GO:0022857">
    <property type="term" value="F:transmembrane transporter activity"/>
    <property type="evidence" value="ECO:0007669"/>
    <property type="project" value="InterPro"/>
</dbReference>
<keyword evidence="10" id="KW-1185">Reference proteome</keyword>
<feature type="transmembrane region" description="Helical" evidence="7">
    <location>
        <begin position="435"/>
        <end position="455"/>
    </location>
</feature>
<evidence type="ECO:0000256" key="4">
    <source>
        <dbReference type="ARBA" id="ARBA00022989"/>
    </source>
</evidence>
<gene>
    <name evidence="9" type="ORF">BN7_3911</name>
</gene>
<dbReference type="PROSITE" id="PS50850">
    <property type="entry name" value="MFS"/>
    <property type="match status" value="1"/>
</dbReference>
<protein>
    <submittedName>
        <fullName evidence="9">Membrane protein</fullName>
    </submittedName>
</protein>
<evidence type="ECO:0000256" key="6">
    <source>
        <dbReference type="ARBA" id="ARBA00037968"/>
    </source>
</evidence>
<keyword evidence="5 7" id="KW-0472">Membrane</keyword>
<dbReference type="InParanoid" id="K0KSP7"/>
<feature type="transmembrane region" description="Helical" evidence="7">
    <location>
        <begin position="402"/>
        <end position="423"/>
    </location>
</feature>
<dbReference type="HOGENOM" id="CLU_001265_0_5_1"/>
<dbReference type="Pfam" id="PF07690">
    <property type="entry name" value="MFS_1"/>
    <property type="match status" value="1"/>
</dbReference>
<comment type="caution">
    <text evidence="9">The sequence shown here is derived from an EMBL/GenBank/DDBJ whole genome shotgun (WGS) entry which is preliminary data.</text>
</comment>
<dbReference type="FunFam" id="1.20.1250.20:FF:000064">
    <property type="entry name" value="MFS allantoate transporter"/>
    <property type="match status" value="1"/>
</dbReference>
<feature type="transmembrane region" description="Helical" evidence="7">
    <location>
        <begin position="316"/>
        <end position="338"/>
    </location>
</feature>
<keyword evidence="3 7" id="KW-0812">Transmembrane</keyword>